<dbReference type="CDD" id="cd03019">
    <property type="entry name" value="DsbA_DsbA"/>
    <property type="match status" value="1"/>
</dbReference>
<organism evidence="6 7">
    <name type="scientific">Thermomonas aquatica</name>
    <dbReference type="NCBI Taxonomy" id="2202149"/>
    <lineage>
        <taxon>Bacteria</taxon>
        <taxon>Pseudomonadati</taxon>
        <taxon>Pseudomonadota</taxon>
        <taxon>Gammaproteobacteria</taxon>
        <taxon>Lysobacterales</taxon>
        <taxon>Lysobacteraceae</taxon>
        <taxon>Thermomonas</taxon>
    </lineage>
</organism>
<feature type="chain" id="PRO_5023035441" evidence="4">
    <location>
        <begin position="34"/>
        <end position="245"/>
    </location>
</feature>
<dbReference type="InterPro" id="IPR013766">
    <property type="entry name" value="Thioredoxin_domain"/>
</dbReference>
<feature type="signal peptide" evidence="4">
    <location>
        <begin position="1"/>
        <end position="33"/>
    </location>
</feature>
<sequence length="245" mass="26181">MPVRHPAERSDPMRAILLSLFLLAAAALAPAHAQQAALPGLTEGVDYTLIADGKPYRPVPGKIEVAEVFGYWCPHCAHFAPLLEKWKAGMPANAQLVLVPAMFDPNDAFARLFFIAEGAKAVDLTHAGVFRAVHETNELPRNASIAQLTAYYSRQPGVNAKAFAAAQNDERTLQAKAANAREFQMRSKIPGTPSLVIAGKYLVLGNSYDSLLANASRILKAIGPAAKAPAAKKPAARKPAAKPRT</sequence>
<evidence type="ECO:0000256" key="2">
    <source>
        <dbReference type="ARBA" id="ARBA00023284"/>
    </source>
</evidence>
<feature type="region of interest" description="Disordered" evidence="3">
    <location>
        <begin position="225"/>
        <end position="245"/>
    </location>
</feature>
<feature type="compositionally biased region" description="Basic residues" evidence="3">
    <location>
        <begin position="234"/>
        <end position="245"/>
    </location>
</feature>
<dbReference type="InterPro" id="IPR012336">
    <property type="entry name" value="Thioredoxin-like_fold"/>
</dbReference>
<dbReference type="GO" id="GO:0015036">
    <property type="term" value="F:disulfide oxidoreductase activity"/>
    <property type="evidence" value="ECO:0007669"/>
    <property type="project" value="UniProtKB-ARBA"/>
</dbReference>
<evidence type="ECO:0000313" key="6">
    <source>
        <dbReference type="EMBL" id="QDA57574.1"/>
    </source>
</evidence>
<keyword evidence="7" id="KW-1185">Reference proteome</keyword>
<reference evidence="6 7" key="1">
    <citation type="submission" date="2019-06" db="EMBL/GenBank/DDBJ databases">
        <title>Thermomonas aquatica sp. nov., isolated from an industrial wastewater treatment plant.</title>
        <authorList>
            <person name="Jeon J.H."/>
            <person name="Park D.-S."/>
        </authorList>
    </citation>
    <scope>NUCLEOTIDE SEQUENCE [LARGE SCALE GENOMIC DNA]</scope>
    <source>
        <strain evidence="6 7">SY21</strain>
    </source>
</reference>
<feature type="domain" description="Thioredoxin" evidence="5">
    <location>
        <begin position="27"/>
        <end position="182"/>
    </location>
</feature>
<keyword evidence="1 4" id="KW-0732">Signal</keyword>
<dbReference type="InterPro" id="IPR036249">
    <property type="entry name" value="Thioredoxin-like_sf"/>
</dbReference>
<evidence type="ECO:0000256" key="4">
    <source>
        <dbReference type="SAM" id="SignalP"/>
    </source>
</evidence>
<accession>A0A5B7ZQZ0</accession>
<dbReference type="InterPro" id="IPR023205">
    <property type="entry name" value="DsbA/DsbL"/>
</dbReference>
<dbReference type="Proteomes" id="UP000308149">
    <property type="component" value="Chromosome"/>
</dbReference>
<gene>
    <name evidence="6" type="ORF">FHQ07_09805</name>
</gene>
<dbReference type="SUPFAM" id="SSF52833">
    <property type="entry name" value="Thioredoxin-like"/>
    <property type="match status" value="1"/>
</dbReference>
<dbReference type="PROSITE" id="PS51352">
    <property type="entry name" value="THIOREDOXIN_2"/>
    <property type="match status" value="1"/>
</dbReference>
<proteinExistence type="predicted"/>
<protein>
    <submittedName>
        <fullName evidence="6">Thiol:disulfide interchange protein DsbA/DsbL</fullName>
    </submittedName>
</protein>
<keyword evidence="2" id="KW-0676">Redox-active center</keyword>
<name>A0A5B7ZQZ0_9GAMM</name>
<dbReference type="InterPro" id="IPR050824">
    <property type="entry name" value="Thiol_disulfide_DsbA"/>
</dbReference>
<dbReference type="KEGG" id="thes:FHQ07_09805"/>
<evidence type="ECO:0000256" key="3">
    <source>
        <dbReference type="SAM" id="MobiDB-lite"/>
    </source>
</evidence>
<dbReference type="PANTHER" id="PTHR35891:SF2">
    <property type="entry name" value="THIOL:DISULFIDE INTERCHANGE PROTEIN DSBA"/>
    <property type="match status" value="1"/>
</dbReference>
<evidence type="ECO:0000259" key="5">
    <source>
        <dbReference type="PROSITE" id="PS51352"/>
    </source>
</evidence>
<dbReference type="InterPro" id="IPR017937">
    <property type="entry name" value="Thioredoxin_CS"/>
</dbReference>
<evidence type="ECO:0000313" key="7">
    <source>
        <dbReference type="Proteomes" id="UP000308149"/>
    </source>
</evidence>
<dbReference type="AlphaFoldDB" id="A0A5B7ZQZ0"/>
<evidence type="ECO:0000256" key="1">
    <source>
        <dbReference type="ARBA" id="ARBA00022729"/>
    </source>
</evidence>
<dbReference type="Pfam" id="PF13462">
    <property type="entry name" value="Thioredoxin_4"/>
    <property type="match status" value="1"/>
</dbReference>
<dbReference type="EMBL" id="CP040871">
    <property type="protein sequence ID" value="QDA57574.1"/>
    <property type="molecule type" value="Genomic_DNA"/>
</dbReference>
<dbReference type="PANTHER" id="PTHR35891">
    <property type="entry name" value="THIOL:DISULFIDE INTERCHANGE PROTEIN DSBA"/>
    <property type="match status" value="1"/>
</dbReference>
<dbReference type="PROSITE" id="PS00194">
    <property type="entry name" value="THIOREDOXIN_1"/>
    <property type="match status" value="1"/>
</dbReference>
<dbReference type="OrthoDB" id="9784896at2"/>
<dbReference type="Gene3D" id="3.40.30.10">
    <property type="entry name" value="Glutaredoxin"/>
    <property type="match status" value="1"/>
</dbReference>